<keyword evidence="4" id="KW-0732">Signal</keyword>
<comment type="similarity">
    <text evidence="3">Belongs to the glycosyl hydrolase 130 family.</text>
</comment>
<accession>A0ABT8CDS5</accession>
<dbReference type="PANTHER" id="PTHR34106:SF5">
    <property type="entry name" value="GLYCOSIDASE"/>
    <property type="match status" value="1"/>
</dbReference>
<dbReference type="RefSeq" id="WP_163382965.1">
    <property type="nucleotide sequence ID" value="NZ_JAUFQS010000047.1"/>
</dbReference>
<dbReference type="EMBL" id="JAUFQS010000047">
    <property type="protein sequence ID" value="MDN3690557.1"/>
    <property type="molecule type" value="Genomic_DNA"/>
</dbReference>
<dbReference type="Gene3D" id="2.115.10.20">
    <property type="entry name" value="Glycosyl hydrolase domain, family 43"/>
    <property type="match status" value="1"/>
</dbReference>
<evidence type="ECO:0000256" key="2">
    <source>
        <dbReference type="ARBA" id="ARBA00022679"/>
    </source>
</evidence>
<dbReference type="InterPro" id="IPR007184">
    <property type="entry name" value="Mannoside_phosphorylase"/>
</dbReference>
<evidence type="ECO:0000256" key="3">
    <source>
        <dbReference type="ARBA" id="ARBA00024356"/>
    </source>
</evidence>
<dbReference type="PIRSF" id="PIRSF016202">
    <property type="entry name" value="PH1107"/>
    <property type="match status" value="1"/>
</dbReference>
<dbReference type="SUPFAM" id="SSF75005">
    <property type="entry name" value="Arabinanase/levansucrase/invertase"/>
    <property type="match status" value="1"/>
</dbReference>
<evidence type="ECO:0000256" key="4">
    <source>
        <dbReference type="SAM" id="SignalP"/>
    </source>
</evidence>
<reference evidence="6" key="1">
    <citation type="journal article" date="2019" name="Int. J. Syst. Evol. Microbiol.">
        <title>The Global Catalogue of Microorganisms (GCM) 10K type strain sequencing project: providing services to taxonomists for standard genome sequencing and annotation.</title>
        <authorList>
            <consortium name="The Broad Institute Genomics Platform"/>
            <consortium name="The Broad Institute Genome Sequencing Center for Infectious Disease"/>
            <person name="Wu L."/>
            <person name="Ma J."/>
        </authorList>
    </citation>
    <scope>NUCLEOTIDE SEQUENCE [LARGE SCALE GENOMIC DNA]</scope>
    <source>
        <strain evidence="6">CECT 7706</strain>
    </source>
</reference>
<name>A0ABT8CDS5_9BACT</name>
<comment type="caution">
    <text evidence="5">The sequence shown here is derived from an EMBL/GenBank/DDBJ whole genome shotgun (WGS) entry which is preliminary data.</text>
</comment>
<dbReference type="CDD" id="cd18610">
    <property type="entry name" value="GH130_BT3780-like"/>
    <property type="match status" value="1"/>
</dbReference>
<gene>
    <name evidence="5" type="ORF">QWZ15_22245</name>
</gene>
<dbReference type="InterPro" id="IPR023296">
    <property type="entry name" value="Glyco_hydro_beta-prop_sf"/>
</dbReference>
<dbReference type="PANTHER" id="PTHR34106">
    <property type="entry name" value="GLYCOSIDASE"/>
    <property type="match status" value="1"/>
</dbReference>
<keyword evidence="1" id="KW-0328">Glycosyltransferase</keyword>
<organism evidence="5 6">
    <name type="scientific">Cyclobacterium jeungdonense</name>
    <dbReference type="NCBI Taxonomy" id="708087"/>
    <lineage>
        <taxon>Bacteria</taxon>
        <taxon>Pseudomonadati</taxon>
        <taxon>Bacteroidota</taxon>
        <taxon>Cytophagia</taxon>
        <taxon>Cytophagales</taxon>
        <taxon>Cyclobacteriaceae</taxon>
        <taxon>Cyclobacterium</taxon>
    </lineage>
</organism>
<keyword evidence="5" id="KW-0378">Hydrolase</keyword>
<dbReference type="Proteomes" id="UP001236663">
    <property type="component" value="Unassembled WGS sequence"/>
</dbReference>
<feature type="signal peptide" evidence="4">
    <location>
        <begin position="1"/>
        <end position="23"/>
    </location>
</feature>
<evidence type="ECO:0000256" key="1">
    <source>
        <dbReference type="ARBA" id="ARBA00022676"/>
    </source>
</evidence>
<dbReference type="Pfam" id="PF04041">
    <property type="entry name" value="Glyco_hydro_130"/>
    <property type="match status" value="1"/>
</dbReference>
<keyword evidence="6" id="KW-1185">Reference proteome</keyword>
<dbReference type="PROSITE" id="PS51257">
    <property type="entry name" value="PROKAR_LIPOPROTEIN"/>
    <property type="match status" value="1"/>
</dbReference>
<protein>
    <submittedName>
        <fullName evidence="5">Glycoside hydrolase family 130 protein</fullName>
    </submittedName>
</protein>
<dbReference type="GO" id="GO:0016787">
    <property type="term" value="F:hydrolase activity"/>
    <property type="evidence" value="ECO:0007669"/>
    <property type="project" value="UniProtKB-KW"/>
</dbReference>
<feature type="chain" id="PRO_5046313174" evidence="4">
    <location>
        <begin position="24"/>
        <end position="382"/>
    </location>
</feature>
<sequence>MNTVKKGSHNFWFIISFFFALTAACGQKEVVNQEASSTWPAHKSWEMGPFVKQNAANPVLLPGDLEFVCPILEQSVKWEEKDVFNPAALVREGKINLLYRAEDFLGSNNGTSRIGLALSEDGLNFDKLPEPVFYPENDSLKHLEWDGGVEDPRIVESEEGKYIMTYTSYDGEVARLMLATSPDLKEWTKHGRVLKGEFQDTWSKAGAIVAIREGERILAKKIDGRYWMYFGDTDLFLAHSEDLINWVPLEMNGLLKPVMKPRPGYFDSRLVESGPYALLRKEGIVLLYNGMNLEEGQELDPSLPPGAYSAGQALFDRENPSKLIDRSETYFMTPEEPYEIEGQVNLVCFIEGMVPYKGNWFLYYGTADSKIAVAVYEEADMR</sequence>
<evidence type="ECO:0000313" key="5">
    <source>
        <dbReference type="EMBL" id="MDN3690557.1"/>
    </source>
</evidence>
<evidence type="ECO:0000313" key="6">
    <source>
        <dbReference type="Proteomes" id="UP001236663"/>
    </source>
</evidence>
<proteinExistence type="inferred from homology"/>
<keyword evidence="2" id="KW-0808">Transferase</keyword>